<dbReference type="Proteomes" id="UP000789831">
    <property type="component" value="Unassembled WGS sequence"/>
</dbReference>
<protein>
    <submittedName>
        <fullName evidence="4">239_t:CDS:1</fullName>
    </submittedName>
</protein>
<dbReference type="PANTHER" id="PTHR17224:SF1">
    <property type="entry name" value="PEPTIDYL-TRNA HYDROLASE"/>
    <property type="match status" value="1"/>
</dbReference>
<evidence type="ECO:0000313" key="4">
    <source>
        <dbReference type="EMBL" id="CAG8481747.1"/>
    </source>
</evidence>
<evidence type="ECO:0000313" key="5">
    <source>
        <dbReference type="Proteomes" id="UP000789831"/>
    </source>
</evidence>
<accession>A0A9N8ZB65</accession>
<dbReference type="Pfam" id="PF01195">
    <property type="entry name" value="Pept_tRNA_hydro"/>
    <property type="match status" value="1"/>
</dbReference>
<dbReference type="NCBIfam" id="TIGR00447">
    <property type="entry name" value="pth"/>
    <property type="match status" value="1"/>
</dbReference>
<evidence type="ECO:0000256" key="2">
    <source>
        <dbReference type="ARBA" id="ARBA00022801"/>
    </source>
</evidence>
<reference evidence="4" key="1">
    <citation type="submission" date="2021-06" db="EMBL/GenBank/DDBJ databases">
        <authorList>
            <person name="Kallberg Y."/>
            <person name="Tangrot J."/>
            <person name="Rosling A."/>
        </authorList>
    </citation>
    <scope>NUCLEOTIDE SEQUENCE</scope>
    <source>
        <strain evidence="4">MT106</strain>
    </source>
</reference>
<dbReference type="GO" id="GO:0000049">
    <property type="term" value="F:tRNA binding"/>
    <property type="evidence" value="ECO:0007669"/>
    <property type="project" value="UniProtKB-KW"/>
</dbReference>
<evidence type="ECO:0000256" key="3">
    <source>
        <dbReference type="ARBA" id="ARBA00022884"/>
    </source>
</evidence>
<dbReference type="InterPro" id="IPR036416">
    <property type="entry name" value="Pept_tRNA_hydro_sf"/>
</dbReference>
<comment type="caution">
    <text evidence="4">The sequence shown here is derived from an EMBL/GenBank/DDBJ whole genome shotgun (WGS) entry which is preliminary data.</text>
</comment>
<evidence type="ECO:0000256" key="1">
    <source>
        <dbReference type="ARBA" id="ARBA00022555"/>
    </source>
</evidence>
<keyword evidence="1" id="KW-0820">tRNA-binding</keyword>
<dbReference type="GO" id="GO:0004045">
    <property type="term" value="F:peptidyl-tRNA hydrolase activity"/>
    <property type="evidence" value="ECO:0007669"/>
    <property type="project" value="InterPro"/>
</dbReference>
<organism evidence="4 5">
    <name type="scientific">Ambispora gerdemannii</name>
    <dbReference type="NCBI Taxonomy" id="144530"/>
    <lineage>
        <taxon>Eukaryota</taxon>
        <taxon>Fungi</taxon>
        <taxon>Fungi incertae sedis</taxon>
        <taxon>Mucoromycota</taxon>
        <taxon>Glomeromycotina</taxon>
        <taxon>Glomeromycetes</taxon>
        <taxon>Archaeosporales</taxon>
        <taxon>Ambisporaceae</taxon>
        <taxon>Ambispora</taxon>
    </lineage>
</organism>
<sequence length="239" mass="26880">MSRPVDIVVAGLGNPEPQYATTRHNDYLANAMLSSQGENNAVKPVFYRRFDLTADIRDTIFSSKIENGSSSVTKSFRVILMKPLLNMNESGVSIKKVLRYYEITDMKKLIVVCDDLNALPGLLMIQGGGHLAALQGHKGIESIVNVLETTEFVRFRLGIGRPPNDSTTITQWVLGSFTKENREMDLFGHLLHLTTQALYDYSIHQDLKKIKKKYAQSKKLPNKLIEMESLIFPINLHGT</sequence>
<keyword evidence="2" id="KW-0378">Hydrolase</keyword>
<keyword evidence="5" id="KW-1185">Reference proteome</keyword>
<proteinExistence type="predicted"/>
<dbReference type="PANTHER" id="PTHR17224">
    <property type="entry name" value="PEPTIDYL-TRNA HYDROLASE"/>
    <property type="match status" value="1"/>
</dbReference>
<keyword evidence="3" id="KW-0694">RNA-binding</keyword>
<dbReference type="InterPro" id="IPR001328">
    <property type="entry name" value="Pept_tRNA_hydro"/>
</dbReference>
<dbReference type="EMBL" id="CAJVPL010000310">
    <property type="protein sequence ID" value="CAG8481747.1"/>
    <property type="molecule type" value="Genomic_DNA"/>
</dbReference>
<dbReference type="OrthoDB" id="1711136at2759"/>
<gene>
    <name evidence="4" type="ORF">AGERDE_LOCUS3272</name>
</gene>
<dbReference type="SUPFAM" id="SSF53178">
    <property type="entry name" value="Peptidyl-tRNA hydrolase-like"/>
    <property type="match status" value="1"/>
</dbReference>
<name>A0A9N8ZB65_9GLOM</name>
<dbReference type="Gene3D" id="3.40.50.1470">
    <property type="entry name" value="Peptidyl-tRNA hydrolase"/>
    <property type="match status" value="1"/>
</dbReference>
<dbReference type="AlphaFoldDB" id="A0A9N8ZB65"/>